<dbReference type="Gene3D" id="2.160.20.110">
    <property type="match status" value="2"/>
</dbReference>
<evidence type="ECO:0000313" key="3">
    <source>
        <dbReference type="Proteomes" id="UP000276588"/>
    </source>
</evidence>
<dbReference type="InterPro" id="IPR011493">
    <property type="entry name" value="GLUG"/>
</dbReference>
<gene>
    <name evidence="2" type="ORF">DM826_05305</name>
</gene>
<protein>
    <recommendedName>
        <fullName evidence="1">GLUG domain-containing protein</fullName>
    </recommendedName>
</protein>
<dbReference type="Pfam" id="PF07581">
    <property type="entry name" value="Glug"/>
    <property type="match status" value="1"/>
</dbReference>
<comment type="caution">
    <text evidence="2">The sequence shown here is derived from an EMBL/GenBank/DDBJ whole genome shotgun (WGS) entry which is preliminary data.</text>
</comment>
<keyword evidence="3" id="KW-1185">Reference proteome</keyword>
<evidence type="ECO:0000313" key="2">
    <source>
        <dbReference type="EMBL" id="RJX43670.1"/>
    </source>
</evidence>
<dbReference type="EMBL" id="QKNY01000007">
    <property type="protein sequence ID" value="RJX43670.1"/>
    <property type="molecule type" value="Genomic_DNA"/>
</dbReference>
<organism evidence="2 3">
    <name type="scientific">Halonotius aquaticus</name>
    <dbReference type="NCBI Taxonomy" id="2216978"/>
    <lineage>
        <taxon>Archaea</taxon>
        <taxon>Methanobacteriati</taxon>
        <taxon>Methanobacteriota</taxon>
        <taxon>Stenosarchaea group</taxon>
        <taxon>Halobacteria</taxon>
        <taxon>Halobacteriales</taxon>
        <taxon>Haloferacaceae</taxon>
        <taxon>Halonotius</taxon>
    </lineage>
</organism>
<accession>A0A3A6PZF7</accession>
<reference evidence="2 3" key="1">
    <citation type="submission" date="2018-06" db="EMBL/GenBank/DDBJ databases">
        <title>Halonotius sp. F13-13 a new haloarchaeeon isolated from a solar saltern from Isla Cristina, Huelva, Spain.</title>
        <authorList>
            <person name="Duran-Viseras A."/>
            <person name="Sanchez-Porro C."/>
            <person name="Ventosa A."/>
        </authorList>
    </citation>
    <scope>NUCLEOTIDE SEQUENCE [LARGE SCALE GENOMIC DNA]</scope>
    <source>
        <strain evidence="2 3">F13-13</strain>
    </source>
</reference>
<name>A0A3A6PZF7_9EURY</name>
<sequence>MGNGRQNLLKPGRRGVVKTIGTIGIVGGLGTGTVNAQSETQQITDWNDLHAIRDGLDGEYILTTDLDESTAGYEEYVADPETGFEPIGKTQTEFTGTFDGQGNEIRDLVIEKPDSELVGLFGLAGDGAIIENITLVDVEITGDYDVGALIGGSNGTINTSAVTGAVSGRRNVGGIVGRNRKAIIRDSAAGVTITGESNVGGLVGKNDNKIRNSWATGKVTGESSVGGLVGLLNYTGFTPGTIIESWASGDVDGDSAVGGLVGDSFHNDLNGEIMKSAASGAITGESEVGGLIGSIGASTIITNSVALGQVTGTEYVGGFAGYNRNTIRTSFSCGNVTGDQQIGGFI</sequence>
<dbReference type="Proteomes" id="UP000276588">
    <property type="component" value="Unassembled WGS sequence"/>
</dbReference>
<dbReference type="AlphaFoldDB" id="A0A3A6PZF7"/>
<proteinExistence type="predicted"/>
<feature type="domain" description="GLUG" evidence="1">
    <location>
        <begin position="195"/>
        <end position="220"/>
    </location>
</feature>
<evidence type="ECO:0000259" key="1">
    <source>
        <dbReference type="Pfam" id="PF07581"/>
    </source>
</evidence>